<feature type="domain" description="EamA" evidence="9">
    <location>
        <begin position="9"/>
        <end position="148"/>
    </location>
</feature>
<evidence type="ECO:0000256" key="6">
    <source>
        <dbReference type="ARBA" id="ARBA00022989"/>
    </source>
</evidence>
<proteinExistence type="inferred from homology"/>
<evidence type="ECO:0000313" key="11">
    <source>
        <dbReference type="Proteomes" id="UP001223586"/>
    </source>
</evidence>
<dbReference type="Proteomes" id="UP001223586">
    <property type="component" value="Unassembled WGS sequence"/>
</dbReference>
<feature type="transmembrane region" description="Helical" evidence="8">
    <location>
        <begin position="109"/>
        <end position="126"/>
    </location>
</feature>
<comment type="subcellular location">
    <subcellularLocation>
        <location evidence="1">Cell membrane</location>
        <topology evidence="1">Multi-pass membrane protein</topology>
    </subcellularLocation>
</comment>
<evidence type="ECO:0000256" key="7">
    <source>
        <dbReference type="ARBA" id="ARBA00023136"/>
    </source>
</evidence>
<evidence type="ECO:0000256" key="4">
    <source>
        <dbReference type="ARBA" id="ARBA00022475"/>
    </source>
</evidence>
<keyword evidence="4" id="KW-1003">Cell membrane</keyword>
<dbReference type="PANTHER" id="PTHR22911">
    <property type="entry name" value="ACYL-MALONYL CONDENSING ENZYME-RELATED"/>
    <property type="match status" value="1"/>
</dbReference>
<feature type="transmembrane region" description="Helical" evidence="8">
    <location>
        <begin position="12"/>
        <end position="28"/>
    </location>
</feature>
<keyword evidence="11" id="KW-1185">Reference proteome</keyword>
<dbReference type="InterPro" id="IPR037185">
    <property type="entry name" value="EmrE-like"/>
</dbReference>
<evidence type="ECO:0000256" key="3">
    <source>
        <dbReference type="ARBA" id="ARBA00022448"/>
    </source>
</evidence>
<evidence type="ECO:0000313" key="10">
    <source>
        <dbReference type="EMBL" id="MDQ0175893.1"/>
    </source>
</evidence>
<dbReference type="SUPFAM" id="SSF103481">
    <property type="entry name" value="Multidrug resistance efflux transporter EmrE"/>
    <property type="match status" value="2"/>
</dbReference>
<organism evidence="10 11">
    <name type="scientific">Bacillus chungangensis</name>
    <dbReference type="NCBI Taxonomy" id="587633"/>
    <lineage>
        <taxon>Bacteria</taxon>
        <taxon>Bacillati</taxon>
        <taxon>Bacillota</taxon>
        <taxon>Bacilli</taxon>
        <taxon>Bacillales</taxon>
        <taxon>Bacillaceae</taxon>
        <taxon>Bacillus</taxon>
    </lineage>
</organism>
<dbReference type="RefSeq" id="WP_307228601.1">
    <property type="nucleotide sequence ID" value="NZ_JAUSTT010000009.1"/>
</dbReference>
<feature type="transmembrane region" description="Helical" evidence="8">
    <location>
        <begin position="133"/>
        <end position="150"/>
    </location>
</feature>
<evidence type="ECO:0000256" key="2">
    <source>
        <dbReference type="ARBA" id="ARBA00007362"/>
    </source>
</evidence>
<feature type="transmembrane region" description="Helical" evidence="8">
    <location>
        <begin position="156"/>
        <end position="172"/>
    </location>
</feature>
<dbReference type="InterPro" id="IPR000620">
    <property type="entry name" value="EamA_dom"/>
</dbReference>
<feature type="transmembrane region" description="Helical" evidence="8">
    <location>
        <begin position="184"/>
        <end position="203"/>
    </location>
</feature>
<dbReference type="InterPro" id="IPR004626">
    <property type="entry name" value="RarD"/>
</dbReference>
<evidence type="ECO:0000256" key="8">
    <source>
        <dbReference type="SAM" id="Phobius"/>
    </source>
</evidence>
<comment type="caution">
    <text evidence="10">The sequence shown here is derived from an EMBL/GenBank/DDBJ whole genome shotgun (WGS) entry which is preliminary data.</text>
</comment>
<feature type="transmembrane region" description="Helical" evidence="8">
    <location>
        <begin position="272"/>
        <end position="295"/>
    </location>
</feature>
<name>A0ABT9WRW7_9BACI</name>
<gene>
    <name evidence="10" type="ORF">J2S08_001729</name>
</gene>
<comment type="similarity">
    <text evidence="2">Belongs to the EamA transporter family.</text>
</comment>
<accession>A0ABT9WRW7</accession>
<dbReference type="EMBL" id="JAUSTT010000009">
    <property type="protein sequence ID" value="MDQ0175893.1"/>
    <property type="molecule type" value="Genomic_DNA"/>
</dbReference>
<dbReference type="PANTHER" id="PTHR22911:SF137">
    <property type="entry name" value="SOLUTE CARRIER FAMILY 35 MEMBER G2-RELATED"/>
    <property type="match status" value="1"/>
</dbReference>
<evidence type="ECO:0000259" key="9">
    <source>
        <dbReference type="Pfam" id="PF00892"/>
    </source>
</evidence>
<keyword evidence="3" id="KW-0813">Transport</keyword>
<keyword evidence="7 8" id="KW-0472">Membrane</keyword>
<feature type="transmembrane region" description="Helical" evidence="8">
    <location>
        <begin position="40"/>
        <end position="65"/>
    </location>
</feature>
<dbReference type="NCBIfam" id="TIGR00688">
    <property type="entry name" value="rarD"/>
    <property type="match status" value="1"/>
</dbReference>
<feature type="transmembrane region" description="Helical" evidence="8">
    <location>
        <begin position="215"/>
        <end position="235"/>
    </location>
</feature>
<keyword evidence="5 8" id="KW-0812">Transmembrane</keyword>
<evidence type="ECO:0000256" key="1">
    <source>
        <dbReference type="ARBA" id="ARBA00004651"/>
    </source>
</evidence>
<dbReference type="Pfam" id="PF00892">
    <property type="entry name" value="EamA"/>
    <property type="match status" value="1"/>
</dbReference>
<evidence type="ECO:0000256" key="5">
    <source>
        <dbReference type="ARBA" id="ARBA00022692"/>
    </source>
</evidence>
<protein>
    <submittedName>
        <fullName evidence="10">Chloramphenicol-sensitive protein RarD</fullName>
    </submittedName>
</protein>
<keyword evidence="6 8" id="KW-1133">Transmembrane helix</keyword>
<reference evidence="10 11" key="1">
    <citation type="submission" date="2023-07" db="EMBL/GenBank/DDBJ databases">
        <title>Genomic Encyclopedia of Type Strains, Phase IV (KMG-IV): sequencing the most valuable type-strain genomes for metagenomic binning, comparative biology and taxonomic classification.</title>
        <authorList>
            <person name="Goeker M."/>
        </authorList>
    </citation>
    <scope>NUCLEOTIDE SEQUENCE [LARGE SCALE GENOMIC DNA]</scope>
    <source>
        <strain evidence="10 11">DSM 23837</strain>
    </source>
</reference>
<feature type="transmembrane region" description="Helical" evidence="8">
    <location>
        <begin position="77"/>
        <end position="97"/>
    </location>
</feature>
<sequence length="305" mass="34375">MKNANEQTKGIWYVVGAYLLWGFLPLYWKPLQTVSALEILAHRIVWSFVFMICILMITGKINAFFTNLKGLFRTRTYFLSVFTSSLLISSNWLIYIWAVNTGHVVEASLGYYLNPLLNVLLGIIFLNETLNRWQVISFFFALIGSGILAIQHGQVPWIALSLALTFALYGLTKKLSHYDALIGLTYETMFVAPPALLLLMYQYANGTSSFGVESFSITLLLMGAGAVTALPLIFFAQGTKRITFTMVGFLQYIAPTIMLFLGVFVFKEGFSTVQLISFLFIWVALILFSFSKATFMLKAFPKKSH</sequence>
<feature type="transmembrane region" description="Helical" evidence="8">
    <location>
        <begin position="242"/>
        <end position="266"/>
    </location>
</feature>